<feature type="domain" description="Ferric siderophore reductase C-terminal" evidence="1">
    <location>
        <begin position="199"/>
        <end position="219"/>
    </location>
</feature>
<sequence>MRTEDIYAKVAARMPHHAGSVAGLMPVPATALATEDWLREDLDTARRMYGRSPVRTLGTVRWYSASSVLVAPALESLVLAGAALDPALGAVTLDVHPDGRYAGARSARALGGSPETVGAALGDALAEVIAAAAPIAGAGEPAFWAIAADSIANRLLWAGSAAGDPAAAMELAGRIADGIGPRMPRPRYAAVGRSHAVRRASCCLIYEIPGGQKCVSCPRQTPAERDRRLRAALG</sequence>
<dbReference type="InterPro" id="IPR024726">
    <property type="entry name" value="FhuF_C"/>
</dbReference>
<dbReference type="EMBL" id="BAAANN010000028">
    <property type="protein sequence ID" value="GAA1976817.1"/>
    <property type="molecule type" value="Genomic_DNA"/>
</dbReference>
<comment type="caution">
    <text evidence="2">The sequence shown here is derived from an EMBL/GenBank/DDBJ whole genome shotgun (WGS) entry which is preliminary data.</text>
</comment>
<organism evidence="2 3">
    <name type="scientific">Amycolatopsis minnesotensis</name>
    <dbReference type="NCBI Taxonomy" id="337894"/>
    <lineage>
        <taxon>Bacteria</taxon>
        <taxon>Bacillati</taxon>
        <taxon>Actinomycetota</taxon>
        <taxon>Actinomycetes</taxon>
        <taxon>Pseudonocardiales</taxon>
        <taxon>Pseudonocardiaceae</taxon>
        <taxon>Amycolatopsis</taxon>
    </lineage>
</organism>
<accession>A0ABN2RY19</accession>
<name>A0ABN2RY19_9PSEU</name>
<evidence type="ECO:0000313" key="3">
    <source>
        <dbReference type="Proteomes" id="UP001501116"/>
    </source>
</evidence>
<evidence type="ECO:0000259" key="1">
    <source>
        <dbReference type="Pfam" id="PF11575"/>
    </source>
</evidence>
<gene>
    <name evidence="2" type="ORF">GCM10009754_60680</name>
</gene>
<dbReference type="Pfam" id="PF11575">
    <property type="entry name" value="FhuF_C"/>
    <property type="match status" value="1"/>
</dbReference>
<reference evidence="2 3" key="1">
    <citation type="journal article" date="2019" name="Int. J. Syst. Evol. Microbiol.">
        <title>The Global Catalogue of Microorganisms (GCM) 10K type strain sequencing project: providing services to taxonomists for standard genome sequencing and annotation.</title>
        <authorList>
            <consortium name="The Broad Institute Genomics Platform"/>
            <consortium name="The Broad Institute Genome Sequencing Center for Infectious Disease"/>
            <person name="Wu L."/>
            <person name="Ma J."/>
        </authorList>
    </citation>
    <scope>NUCLEOTIDE SEQUENCE [LARGE SCALE GENOMIC DNA]</scope>
    <source>
        <strain evidence="2 3">JCM 14545</strain>
    </source>
</reference>
<protein>
    <submittedName>
        <fullName evidence="2">(2Fe-2S)-binding protein</fullName>
    </submittedName>
</protein>
<evidence type="ECO:0000313" key="2">
    <source>
        <dbReference type="EMBL" id="GAA1976817.1"/>
    </source>
</evidence>
<keyword evidence="3" id="KW-1185">Reference proteome</keyword>
<proteinExistence type="predicted"/>
<dbReference type="Proteomes" id="UP001501116">
    <property type="component" value="Unassembled WGS sequence"/>
</dbReference>